<dbReference type="RefSeq" id="WP_085755647.1">
    <property type="nucleotide sequence ID" value="NZ_CP021023.1"/>
</dbReference>
<evidence type="ECO:0000313" key="3">
    <source>
        <dbReference type="Proteomes" id="UP000193334"/>
    </source>
</evidence>
<keyword evidence="1" id="KW-0812">Transmembrane</keyword>
<name>A0A1W6LMK8_9BACT</name>
<proteinExistence type="predicted"/>
<dbReference type="KEGG" id="pbp:STSP1_01366"/>
<keyword evidence="3" id="KW-1185">Reference proteome</keyword>
<keyword evidence="1" id="KW-0472">Membrane</keyword>
<sequence length="231" mass="26628">MAIKYNKLQLQVLIFCPLILAFVLNVCIVSLCFFTGKYLDSNMFYKDLLTPILFYGDVYNSIVPFILFLLSITAFFLRKHSLLYGTLFVIFLTIWTNLIYAGISPIGYHVKQGVMKSSPEVDKVQIRSWLKEEDCIKDTPYRPQYYINVINDKPKWITDLDSSCFVFLYSFNGKKAAILDYGNRSIGSFSLVITDDKLSPSMNAYIKEDIIEIGEGIYLNCNKYESPVLWP</sequence>
<dbReference type="EMBL" id="CP021023">
    <property type="protein sequence ID" value="ARN56973.1"/>
    <property type="molecule type" value="Genomic_DNA"/>
</dbReference>
<protein>
    <submittedName>
        <fullName evidence="2">Uncharacterized protein</fullName>
    </submittedName>
</protein>
<organism evidence="2 3">
    <name type="scientific">Sedimentisphaera salicampi</name>
    <dbReference type="NCBI Taxonomy" id="1941349"/>
    <lineage>
        <taxon>Bacteria</taxon>
        <taxon>Pseudomonadati</taxon>
        <taxon>Planctomycetota</taxon>
        <taxon>Phycisphaerae</taxon>
        <taxon>Sedimentisphaerales</taxon>
        <taxon>Sedimentisphaeraceae</taxon>
        <taxon>Sedimentisphaera</taxon>
    </lineage>
</organism>
<evidence type="ECO:0000313" key="2">
    <source>
        <dbReference type="EMBL" id="ARN56973.1"/>
    </source>
</evidence>
<dbReference type="AlphaFoldDB" id="A0A1W6LMK8"/>
<feature type="transmembrane region" description="Helical" evidence="1">
    <location>
        <begin position="58"/>
        <end position="77"/>
    </location>
</feature>
<feature type="transmembrane region" description="Helical" evidence="1">
    <location>
        <begin position="12"/>
        <end position="38"/>
    </location>
</feature>
<accession>A0A1W6LMK8</accession>
<reference evidence="3" key="1">
    <citation type="submission" date="2017-04" db="EMBL/GenBank/DDBJ databases">
        <title>Comparative genomics and description of representatives of a novel lineage of planctomycetes thriving in anoxic sediments.</title>
        <authorList>
            <person name="Spring S."/>
            <person name="Bunk B."/>
            <person name="Sproer C."/>
        </authorList>
    </citation>
    <scope>NUCLEOTIDE SEQUENCE [LARGE SCALE GENOMIC DNA]</scope>
    <source>
        <strain evidence="3">ST-PulAB-D4</strain>
    </source>
</reference>
<gene>
    <name evidence="2" type="ORF">STSP1_01366</name>
</gene>
<evidence type="ECO:0000256" key="1">
    <source>
        <dbReference type="SAM" id="Phobius"/>
    </source>
</evidence>
<keyword evidence="1" id="KW-1133">Transmembrane helix</keyword>
<feature type="transmembrane region" description="Helical" evidence="1">
    <location>
        <begin position="82"/>
        <end position="103"/>
    </location>
</feature>
<dbReference type="Proteomes" id="UP000193334">
    <property type="component" value="Chromosome"/>
</dbReference>